<gene>
    <name evidence="2" type="ORF">ZYGR_0P03560</name>
</gene>
<protein>
    <recommendedName>
        <fullName evidence="4">BolA-like protein</fullName>
    </recommendedName>
</protein>
<dbReference type="SUPFAM" id="SSF82657">
    <property type="entry name" value="BolA-like"/>
    <property type="match status" value="1"/>
</dbReference>
<evidence type="ECO:0000313" key="2">
    <source>
        <dbReference type="EMBL" id="GAV49710.1"/>
    </source>
</evidence>
<dbReference type="OMA" id="NQHQETR"/>
<proteinExistence type="inferred from homology"/>
<dbReference type="GO" id="GO:0006879">
    <property type="term" value="P:intracellular iron ion homeostasis"/>
    <property type="evidence" value="ECO:0007669"/>
    <property type="project" value="EnsemblFungi"/>
</dbReference>
<dbReference type="GO" id="GO:0051604">
    <property type="term" value="P:protein maturation"/>
    <property type="evidence" value="ECO:0007669"/>
    <property type="project" value="InterPro"/>
</dbReference>
<evidence type="ECO:0008006" key="4">
    <source>
        <dbReference type="Google" id="ProtNLM"/>
    </source>
</evidence>
<dbReference type="GO" id="GO:1990229">
    <property type="term" value="C:iron-sulfur cluster assembly complex"/>
    <property type="evidence" value="ECO:0007669"/>
    <property type="project" value="EnsemblFungi"/>
</dbReference>
<dbReference type="Gene3D" id="3.10.20.90">
    <property type="entry name" value="Phosphatidylinositol 3-kinase Catalytic Subunit, Chain A, domain 1"/>
    <property type="match status" value="1"/>
</dbReference>
<dbReference type="GO" id="GO:0051537">
    <property type="term" value="F:2 iron, 2 sulfur cluster binding"/>
    <property type="evidence" value="ECO:0007669"/>
    <property type="project" value="EnsemblFungi"/>
</dbReference>
<name>A0A1Q3A286_ZYGRO</name>
<comment type="caution">
    <text evidence="2">The sequence shown here is derived from an EMBL/GenBank/DDBJ whole genome shotgun (WGS) entry which is preliminary data.</text>
</comment>
<dbReference type="PANTHER" id="PTHR12735:SF27">
    <property type="entry name" value="BOLA-LIKE PROTEIN 2"/>
    <property type="match status" value="1"/>
</dbReference>
<dbReference type="PIRSF" id="PIRSF003113">
    <property type="entry name" value="BolA"/>
    <property type="match status" value="1"/>
</dbReference>
<dbReference type="GO" id="GO:0045944">
    <property type="term" value="P:positive regulation of transcription by RNA polymerase II"/>
    <property type="evidence" value="ECO:0007669"/>
    <property type="project" value="EnsemblFungi"/>
</dbReference>
<dbReference type="Proteomes" id="UP000187013">
    <property type="component" value="Unassembled WGS sequence"/>
</dbReference>
<dbReference type="EMBL" id="BDGX01000016">
    <property type="protein sequence ID" value="GAV49710.1"/>
    <property type="molecule type" value="Genomic_DNA"/>
</dbReference>
<sequence>MKFHLSDPYMVNQHQETRRSRMVSKDQIEIRIKENVSELYQTIVTDISGGCGQSFDIVVVSNSFQGKNKLQRSRWMNTVLKEEIAQIHAFSCKCYTEAEWSKIVT</sequence>
<dbReference type="GO" id="GO:0005829">
    <property type="term" value="C:cytosol"/>
    <property type="evidence" value="ECO:0007669"/>
    <property type="project" value="EnsemblFungi"/>
</dbReference>
<dbReference type="OrthoDB" id="4983at2759"/>
<evidence type="ECO:0000313" key="3">
    <source>
        <dbReference type="Proteomes" id="UP000187013"/>
    </source>
</evidence>
<dbReference type="AlphaFoldDB" id="A0A1Q3A286"/>
<dbReference type="GO" id="GO:0071281">
    <property type="term" value="P:cellular response to iron ion"/>
    <property type="evidence" value="ECO:0007669"/>
    <property type="project" value="EnsemblFungi"/>
</dbReference>
<dbReference type="GO" id="GO:0000122">
    <property type="term" value="P:negative regulation of transcription by RNA polymerase II"/>
    <property type="evidence" value="ECO:0007669"/>
    <property type="project" value="EnsemblFungi"/>
</dbReference>
<accession>A0A1Q3A286</accession>
<dbReference type="InterPro" id="IPR002634">
    <property type="entry name" value="BolA"/>
</dbReference>
<dbReference type="Pfam" id="PF01722">
    <property type="entry name" value="BolA"/>
    <property type="match status" value="1"/>
</dbReference>
<organism evidence="2 3">
    <name type="scientific">Zygosaccharomyces rouxii</name>
    <dbReference type="NCBI Taxonomy" id="4956"/>
    <lineage>
        <taxon>Eukaryota</taxon>
        <taxon>Fungi</taxon>
        <taxon>Dikarya</taxon>
        <taxon>Ascomycota</taxon>
        <taxon>Saccharomycotina</taxon>
        <taxon>Saccharomycetes</taxon>
        <taxon>Saccharomycetales</taxon>
        <taxon>Saccharomycetaceae</taxon>
        <taxon>Zygosaccharomyces</taxon>
    </lineage>
</organism>
<dbReference type="eggNOG" id="KOG3348">
    <property type="taxonomic scope" value="Eukaryota"/>
</dbReference>
<comment type="similarity">
    <text evidence="1">Belongs to the BolA/IbaG family.</text>
</comment>
<dbReference type="InterPro" id="IPR036065">
    <property type="entry name" value="BolA-like_sf"/>
</dbReference>
<evidence type="ECO:0000256" key="1">
    <source>
        <dbReference type="RuleBase" id="RU003860"/>
    </source>
</evidence>
<dbReference type="InterPro" id="IPR045115">
    <property type="entry name" value="BOL2"/>
</dbReference>
<dbReference type="PANTHER" id="PTHR12735">
    <property type="entry name" value="BOLA-LIKE PROTEIN-RELATED"/>
    <property type="match status" value="1"/>
</dbReference>
<reference evidence="2 3" key="1">
    <citation type="submission" date="2016-08" db="EMBL/GenBank/DDBJ databases">
        <title>Draft genome sequence of allopolyploid Zygosaccharomyces rouxii.</title>
        <authorList>
            <person name="Watanabe J."/>
            <person name="Uehara K."/>
            <person name="Mogi Y."/>
            <person name="Tsukioka Y."/>
        </authorList>
    </citation>
    <scope>NUCLEOTIDE SEQUENCE [LARGE SCALE GENOMIC DNA]</scope>
    <source>
        <strain evidence="2 3">NBRC 110957</strain>
    </source>
</reference>
<dbReference type="GO" id="GO:0005634">
    <property type="term" value="C:nucleus"/>
    <property type="evidence" value="ECO:0007669"/>
    <property type="project" value="EnsemblFungi"/>
</dbReference>